<dbReference type="PANTHER" id="PTHR33603:SF1">
    <property type="entry name" value="RIBOSOMAL RNA LARGE SUBUNIT METHYLTRANSFERASE H"/>
    <property type="match status" value="1"/>
</dbReference>
<evidence type="ECO:0000313" key="7">
    <source>
        <dbReference type="Proteomes" id="UP001056426"/>
    </source>
</evidence>
<reference evidence="6" key="1">
    <citation type="submission" date="2022-05" db="EMBL/GenBank/DDBJ databases">
        <authorList>
            <person name="Sun X."/>
        </authorList>
    </citation>
    <scope>NUCLEOTIDE SEQUENCE</scope>
    <source>
        <strain evidence="6">Ai-910</strain>
    </source>
</reference>
<dbReference type="NCBIfam" id="NF000990">
    <property type="entry name" value="PRK00103.2-4"/>
    <property type="match status" value="1"/>
</dbReference>
<name>A0A9J6ZRN8_9BACT</name>
<gene>
    <name evidence="5 6" type="primary">rlmH</name>
    <name evidence="6" type="ORF">M9189_02580</name>
</gene>
<dbReference type="SUPFAM" id="SSF75217">
    <property type="entry name" value="alpha/beta knot"/>
    <property type="match status" value="1"/>
</dbReference>
<feature type="binding site" evidence="5">
    <location>
        <position position="105"/>
    </location>
    <ligand>
        <name>S-adenosyl-L-methionine</name>
        <dbReference type="ChEBI" id="CHEBI:59789"/>
    </ligand>
</feature>
<comment type="similarity">
    <text evidence="4 5">Belongs to the RNA methyltransferase RlmH family.</text>
</comment>
<proteinExistence type="inferred from homology"/>
<keyword evidence="5" id="KW-0963">Cytoplasm</keyword>
<dbReference type="InterPro" id="IPR029028">
    <property type="entry name" value="Alpha/beta_knot_MTases"/>
</dbReference>
<feature type="binding site" evidence="5">
    <location>
        <position position="73"/>
    </location>
    <ligand>
        <name>S-adenosyl-L-methionine</name>
        <dbReference type="ChEBI" id="CHEBI:59789"/>
    </ligand>
</feature>
<sequence>MKCHLVMVGRTDESWLNTGLEHYLRRIERYTPFQTIVIPDIKKSSAMPDNVLKEKEGEVILKLLSPGDIMVLLDERGMEIGSRGFADFLNKMMLSGCRKLFFVIGGAYGFSDSVYKRADHKLSLSRMTFPHQLVRLVFAEQLYRAFSILNNEPYHHD</sequence>
<keyword evidence="3 5" id="KW-0949">S-adenosyl-L-methionine</keyword>
<dbReference type="PIRSF" id="PIRSF004505">
    <property type="entry name" value="MT_bac"/>
    <property type="match status" value="1"/>
</dbReference>
<evidence type="ECO:0000256" key="3">
    <source>
        <dbReference type="ARBA" id="ARBA00022691"/>
    </source>
</evidence>
<dbReference type="EMBL" id="CP098400">
    <property type="protein sequence ID" value="URW80246.1"/>
    <property type="molecule type" value="Genomic_DNA"/>
</dbReference>
<comment type="catalytic activity">
    <reaction evidence="5">
        <text>pseudouridine(1915) in 23S rRNA + S-adenosyl-L-methionine = N(3)-methylpseudouridine(1915) in 23S rRNA + S-adenosyl-L-homocysteine + H(+)</text>
        <dbReference type="Rhea" id="RHEA:42752"/>
        <dbReference type="Rhea" id="RHEA-COMP:10221"/>
        <dbReference type="Rhea" id="RHEA-COMP:10222"/>
        <dbReference type="ChEBI" id="CHEBI:15378"/>
        <dbReference type="ChEBI" id="CHEBI:57856"/>
        <dbReference type="ChEBI" id="CHEBI:59789"/>
        <dbReference type="ChEBI" id="CHEBI:65314"/>
        <dbReference type="ChEBI" id="CHEBI:74486"/>
        <dbReference type="EC" id="2.1.1.177"/>
    </reaction>
</comment>
<dbReference type="PANTHER" id="PTHR33603">
    <property type="entry name" value="METHYLTRANSFERASE"/>
    <property type="match status" value="1"/>
</dbReference>
<evidence type="ECO:0000256" key="4">
    <source>
        <dbReference type="ARBA" id="ARBA00038303"/>
    </source>
</evidence>
<dbReference type="CDD" id="cd18081">
    <property type="entry name" value="RlmH-like"/>
    <property type="match status" value="1"/>
</dbReference>
<keyword evidence="1 5" id="KW-0489">Methyltransferase</keyword>
<comment type="subcellular location">
    <subcellularLocation>
        <location evidence="5">Cytoplasm</location>
    </subcellularLocation>
</comment>
<keyword evidence="7" id="KW-1185">Reference proteome</keyword>
<dbReference type="HAMAP" id="MF_00658">
    <property type="entry name" value="23SrRNA_methyltr_H"/>
    <property type="match status" value="1"/>
</dbReference>
<keyword evidence="2 5" id="KW-0808">Transferase</keyword>
<dbReference type="Gene3D" id="3.40.1280.10">
    <property type="match status" value="1"/>
</dbReference>
<feature type="binding site" evidence="5">
    <location>
        <begin position="124"/>
        <end position="129"/>
    </location>
    <ligand>
        <name>S-adenosyl-L-methionine</name>
        <dbReference type="ChEBI" id="CHEBI:59789"/>
    </ligand>
</feature>
<dbReference type="RefSeq" id="WP_250724387.1">
    <property type="nucleotide sequence ID" value="NZ_CP098400.1"/>
</dbReference>
<dbReference type="GO" id="GO:0070038">
    <property type="term" value="F:rRNA (pseudouridine-N3-)-methyltransferase activity"/>
    <property type="evidence" value="ECO:0007669"/>
    <property type="project" value="UniProtKB-UniRule"/>
</dbReference>
<keyword evidence="5" id="KW-0698">rRNA processing</keyword>
<dbReference type="InterPro" id="IPR003742">
    <property type="entry name" value="RlmH-like"/>
</dbReference>
<evidence type="ECO:0000256" key="1">
    <source>
        <dbReference type="ARBA" id="ARBA00022603"/>
    </source>
</evidence>
<accession>A0A9J6ZRN8</accession>
<reference evidence="6" key="2">
    <citation type="submission" date="2022-06" db="EMBL/GenBank/DDBJ databases">
        <title>Xiashengella guii gen. nov. sp. nov., a bacterium isolated form anaerobic digestion tank.</title>
        <authorList>
            <person name="Huang H."/>
        </authorList>
    </citation>
    <scope>NUCLEOTIDE SEQUENCE</scope>
    <source>
        <strain evidence="6">Ai-910</strain>
    </source>
</reference>
<comment type="subunit">
    <text evidence="5">Homodimer.</text>
</comment>
<protein>
    <recommendedName>
        <fullName evidence="5">Ribosomal RNA large subunit methyltransferase H</fullName>
        <ecNumber evidence="5">2.1.1.177</ecNumber>
    </recommendedName>
    <alternativeName>
        <fullName evidence="5">23S rRNA (pseudouridine1915-N3)-methyltransferase</fullName>
    </alternativeName>
    <alternativeName>
        <fullName evidence="5">23S rRNA m3Psi1915 methyltransferase</fullName>
    </alternativeName>
    <alternativeName>
        <fullName evidence="5">rRNA (pseudouridine-N3-)-methyltransferase RlmH</fullName>
    </alternativeName>
</protein>
<evidence type="ECO:0000256" key="2">
    <source>
        <dbReference type="ARBA" id="ARBA00022679"/>
    </source>
</evidence>
<dbReference type="KEGG" id="alkq:M9189_02580"/>
<dbReference type="InterPro" id="IPR029026">
    <property type="entry name" value="tRNA_m1G_MTases_N"/>
</dbReference>
<dbReference type="EC" id="2.1.1.177" evidence="5"/>
<dbReference type="GO" id="GO:0005737">
    <property type="term" value="C:cytoplasm"/>
    <property type="evidence" value="ECO:0007669"/>
    <property type="project" value="UniProtKB-SubCell"/>
</dbReference>
<dbReference type="Proteomes" id="UP001056426">
    <property type="component" value="Chromosome"/>
</dbReference>
<evidence type="ECO:0000313" key="6">
    <source>
        <dbReference type="EMBL" id="URW80246.1"/>
    </source>
</evidence>
<dbReference type="Pfam" id="PF02590">
    <property type="entry name" value="SPOUT_MTase"/>
    <property type="match status" value="1"/>
</dbReference>
<dbReference type="AlphaFoldDB" id="A0A9J6ZRN8"/>
<evidence type="ECO:0000256" key="5">
    <source>
        <dbReference type="HAMAP-Rule" id="MF_00658"/>
    </source>
</evidence>
<organism evidence="6 7">
    <name type="scientific">Xiashengella succiniciproducens</name>
    <dbReference type="NCBI Taxonomy" id="2949635"/>
    <lineage>
        <taxon>Bacteria</taxon>
        <taxon>Pseudomonadati</taxon>
        <taxon>Bacteroidota</taxon>
        <taxon>Bacteroidia</taxon>
        <taxon>Marinilabiliales</taxon>
        <taxon>Marinilabiliaceae</taxon>
        <taxon>Xiashengella</taxon>
    </lineage>
</organism>
<comment type="function">
    <text evidence="5">Specifically methylates the pseudouridine at position 1915 (m3Psi1915) in 23S rRNA.</text>
</comment>